<dbReference type="Pfam" id="PF00933">
    <property type="entry name" value="Glyco_hydro_3"/>
    <property type="match status" value="1"/>
</dbReference>
<dbReference type="EMBL" id="ML120431">
    <property type="protein sequence ID" value="RPA94948.1"/>
    <property type="molecule type" value="Genomic_DNA"/>
</dbReference>
<comment type="pathway">
    <text evidence="2 11">Glycan metabolism; cellulose degradation.</text>
</comment>
<dbReference type="Proteomes" id="UP000276215">
    <property type="component" value="Unassembled WGS sequence"/>
</dbReference>
<dbReference type="SUPFAM" id="SSF52279">
    <property type="entry name" value="Beta-D-glucan exohydrolase, C-terminal domain"/>
    <property type="match status" value="1"/>
</dbReference>
<organism evidence="14 15">
    <name type="scientific">Choiromyces venosus 120613-1</name>
    <dbReference type="NCBI Taxonomy" id="1336337"/>
    <lineage>
        <taxon>Eukaryota</taxon>
        <taxon>Fungi</taxon>
        <taxon>Dikarya</taxon>
        <taxon>Ascomycota</taxon>
        <taxon>Pezizomycotina</taxon>
        <taxon>Pezizomycetes</taxon>
        <taxon>Pezizales</taxon>
        <taxon>Tuberaceae</taxon>
        <taxon>Choiromyces</taxon>
    </lineage>
</organism>
<evidence type="ECO:0000256" key="10">
    <source>
        <dbReference type="ARBA" id="ARBA00023326"/>
    </source>
</evidence>
<keyword evidence="7" id="KW-0325">Glycoprotein</keyword>
<dbReference type="InterPro" id="IPR019800">
    <property type="entry name" value="Glyco_hydro_3_AS"/>
</dbReference>
<dbReference type="Gene3D" id="3.40.50.1700">
    <property type="entry name" value="Glycoside hydrolase family 3 C-terminal domain"/>
    <property type="match status" value="1"/>
</dbReference>
<dbReference type="EC" id="3.2.1.21" evidence="4 11"/>
<dbReference type="InterPro" id="IPR026891">
    <property type="entry name" value="Fn3-like"/>
</dbReference>
<dbReference type="InterPro" id="IPR050288">
    <property type="entry name" value="Cellulose_deg_GH3"/>
</dbReference>
<evidence type="ECO:0000256" key="2">
    <source>
        <dbReference type="ARBA" id="ARBA00004987"/>
    </source>
</evidence>
<dbReference type="FunFam" id="3.40.50.1700:FF:000003">
    <property type="entry name" value="Probable beta-glucosidase"/>
    <property type="match status" value="1"/>
</dbReference>
<dbReference type="Gene3D" id="2.60.40.10">
    <property type="entry name" value="Immunoglobulins"/>
    <property type="match status" value="1"/>
</dbReference>
<evidence type="ECO:0000259" key="13">
    <source>
        <dbReference type="SMART" id="SM01217"/>
    </source>
</evidence>
<dbReference type="Pfam" id="PF14310">
    <property type="entry name" value="Fn3-like"/>
    <property type="match status" value="1"/>
</dbReference>
<keyword evidence="8 11" id="KW-0119">Carbohydrate metabolism</keyword>
<evidence type="ECO:0000256" key="6">
    <source>
        <dbReference type="ARBA" id="ARBA00022801"/>
    </source>
</evidence>
<dbReference type="InterPro" id="IPR001764">
    <property type="entry name" value="Glyco_hydro_3_N"/>
</dbReference>
<dbReference type="InterPro" id="IPR013783">
    <property type="entry name" value="Ig-like_fold"/>
</dbReference>
<comment type="similarity">
    <text evidence="3 11">Belongs to the glycosyl hydrolase 3 family.</text>
</comment>
<evidence type="ECO:0000256" key="5">
    <source>
        <dbReference type="ARBA" id="ARBA00022729"/>
    </source>
</evidence>
<dbReference type="InterPro" id="IPR002772">
    <property type="entry name" value="Glyco_hydro_3_C"/>
</dbReference>
<reference evidence="14 15" key="1">
    <citation type="journal article" date="2018" name="Nat. Ecol. Evol.">
        <title>Pezizomycetes genomes reveal the molecular basis of ectomycorrhizal truffle lifestyle.</title>
        <authorList>
            <person name="Murat C."/>
            <person name="Payen T."/>
            <person name="Noel B."/>
            <person name="Kuo A."/>
            <person name="Morin E."/>
            <person name="Chen J."/>
            <person name="Kohler A."/>
            <person name="Krizsan K."/>
            <person name="Balestrini R."/>
            <person name="Da Silva C."/>
            <person name="Montanini B."/>
            <person name="Hainaut M."/>
            <person name="Levati E."/>
            <person name="Barry K.W."/>
            <person name="Belfiori B."/>
            <person name="Cichocki N."/>
            <person name="Clum A."/>
            <person name="Dockter R.B."/>
            <person name="Fauchery L."/>
            <person name="Guy J."/>
            <person name="Iotti M."/>
            <person name="Le Tacon F."/>
            <person name="Lindquist E.A."/>
            <person name="Lipzen A."/>
            <person name="Malagnac F."/>
            <person name="Mello A."/>
            <person name="Molinier V."/>
            <person name="Miyauchi S."/>
            <person name="Poulain J."/>
            <person name="Riccioni C."/>
            <person name="Rubini A."/>
            <person name="Sitrit Y."/>
            <person name="Splivallo R."/>
            <person name="Traeger S."/>
            <person name="Wang M."/>
            <person name="Zifcakova L."/>
            <person name="Wipf D."/>
            <person name="Zambonelli A."/>
            <person name="Paolocci F."/>
            <person name="Nowrousian M."/>
            <person name="Ottonello S."/>
            <person name="Baldrian P."/>
            <person name="Spatafora J.W."/>
            <person name="Henrissat B."/>
            <person name="Nagy L.G."/>
            <person name="Aury J.M."/>
            <person name="Wincker P."/>
            <person name="Grigoriev I.V."/>
            <person name="Bonfante P."/>
            <person name="Martin F.M."/>
        </authorList>
    </citation>
    <scope>NUCLEOTIDE SEQUENCE [LARGE SCALE GENOMIC DNA]</scope>
    <source>
        <strain evidence="14 15">120613-1</strain>
    </source>
</reference>
<dbReference type="STRING" id="1336337.A0A3N4JD93"/>
<dbReference type="InterPro" id="IPR036881">
    <property type="entry name" value="Glyco_hydro_3_C_sf"/>
</dbReference>
<name>A0A3N4JD93_9PEZI</name>
<keyword evidence="15" id="KW-1185">Reference proteome</keyword>
<feature type="signal peptide" evidence="12">
    <location>
        <begin position="1"/>
        <end position="21"/>
    </location>
</feature>
<dbReference type="PROSITE" id="PS00775">
    <property type="entry name" value="GLYCOSYL_HYDROL_F3"/>
    <property type="match status" value="1"/>
</dbReference>
<dbReference type="Gene3D" id="3.20.20.300">
    <property type="entry name" value="Glycoside hydrolase, family 3, N-terminal domain"/>
    <property type="match status" value="1"/>
</dbReference>
<evidence type="ECO:0000256" key="1">
    <source>
        <dbReference type="ARBA" id="ARBA00000448"/>
    </source>
</evidence>
<dbReference type="Pfam" id="PF01915">
    <property type="entry name" value="Glyco_hydro_3_C"/>
    <property type="match status" value="1"/>
</dbReference>
<dbReference type="PANTHER" id="PTHR42715">
    <property type="entry name" value="BETA-GLUCOSIDASE"/>
    <property type="match status" value="1"/>
</dbReference>
<gene>
    <name evidence="14" type="ORF">L873DRAFT_1746082</name>
</gene>
<keyword evidence="5 12" id="KW-0732">Signal</keyword>
<keyword evidence="10 11" id="KW-0624">Polysaccharide degradation</keyword>
<sequence length="861" mass="93493">MPGFNVLTAAHLLLSSSAVLGQTNNSTEDAPIWPLSPPYYPSPRVDGAGDWQEAYAKAKAFVDQLTILEKVNLTTGLGWQQSHCVGNVGAIPRLNFPSLCLQDSPLGVRLANYVSAFPAGMNAAATWDRALMYERGVAMGEEFRGKGANIALGPVAGPLGRHPEGGRNWEGFSVDPWATGIAMWETVKGIQDAGVVATAKHYIGNEQEHFRQADESNGFNTHRQIKESISSNIDERTMHELYLWPFADAVRAGVGAIMCSYQQVNNSYGCQNSRLLNGLLKDELDFQGFVMSDWQAQHSGISSGLAGIDMSMPGDVTFGSGTSYWGANLTLAVLNGTYPEWRLTDQAMRIMAAYYKVGQDPKTFPATNFNSWTLQDFGYEHELVKEGYGRVNYNVDVQANHKSVIRKIGADSTVLLKNVDGTLPLRKVKQIGVFGSDAGEAIYGPNGCSDRSCNNGTLAMGWGSGTSNFPYLITPLEAIKTRAIQDNTIVQSVLHDYAYTQINYTAPQATACLTFVNSNAGEGYISLGGNEGDRNNLTLWNNGDTLIQTVAAHCNNTIVIMHGAGAIEVEAWVDHPNVTAVIFAGMPGQESGNAITDVLFGAVNPSGKLPFTMGKSCKDYGVDIMYEPNGLIPQESFTEGLFIDYRHFDKENIAPRFEFGFGMSYTAFNYSNLIIKKVSSSSYAPFTGFTPAVETANTTGTDPAKFRMPTDITPVPKFLYPYVNLTSLPTPCLSPDVPLSAYNTSARPIPPAGGAPGGNPSLYDVIYEISATITNTGTVAGKEVVQLYLSTGLADDPVNVLRGFDKLEIMPEESRTFRATLNRRDLARWSAVKNDWVVMDVKRVVKVGASSRKLYLSGELN</sequence>
<keyword evidence="6 11" id="KW-0378">Hydrolase</keyword>
<dbReference type="OrthoDB" id="416222at2759"/>
<dbReference type="SMART" id="SM01217">
    <property type="entry name" value="Fn3_like"/>
    <property type="match status" value="1"/>
</dbReference>
<feature type="chain" id="PRO_5018319790" description="beta-glucosidase" evidence="12">
    <location>
        <begin position="22"/>
        <end position="861"/>
    </location>
</feature>
<accession>A0A3N4JD93</accession>
<dbReference type="InterPro" id="IPR036962">
    <property type="entry name" value="Glyco_hydro_3_N_sf"/>
</dbReference>
<evidence type="ECO:0000256" key="11">
    <source>
        <dbReference type="RuleBase" id="RU361161"/>
    </source>
</evidence>
<proteinExistence type="inferred from homology"/>
<keyword evidence="9 11" id="KW-0326">Glycosidase</keyword>
<dbReference type="PANTHER" id="PTHR42715:SF29">
    <property type="entry name" value="BETA-GLUCOSIDASE A-RELATED"/>
    <property type="match status" value="1"/>
</dbReference>
<dbReference type="GO" id="GO:0008422">
    <property type="term" value="F:beta-glucosidase activity"/>
    <property type="evidence" value="ECO:0007669"/>
    <property type="project" value="UniProtKB-EC"/>
</dbReference>
<evidence type="ECO:0000256" key="3">
    <source>
        <dbReference type="ARBA" id="ARBA00005336"/>
    </source>
</evidence>
<evidence type="ECO:0000313" key="15">
    <source>
        <dbReference type="Proteomes" id="UP000276215"/>
    </source>
</evidence>
<evidence type="ECO:0000256" key="4">
    <source>
        <dbReference type="ARBA" id="ARBA00012744"/>
    </source>
</evidence>
<evidence type="ECO:0000256" key="9">
    <source>
        <dbReference type="ARBA" id="ARBA00023295"/>
    </source>
</evidence>
<evidence type="ECO:0000313" key="14">
    <source>
        <dbReference type="EMBL" id="RPA94948.1"/>
    </source>
</evidence>
<protein>
    <recommendedName>
        <fullName evidence="4 11">beta-glucosidase</fullName>
        <ecNumber evidence="4 11">3.2.1.21</ecNumber>
    </recommendedName>
</protein>
<dbReference type="UniPathway" id="UPA00696"/>
<evidence type="ECO:0000256" key="8">
    <source>
        <dbReference type="ARBA" id="ARBA00023277"/>
    </source>
</evidence>
<dbReference type="FunFam" id="3.20.20.300:FF:000002">
    <property type="entry name" value="Probable beta-glucosidase"/>
    <property type="match status" value="1"/>
</dbReference>
<evidence type="ECO:0000256" key="12">
    <source>
        <dbReference type="SAM" id="SignalP"/>
    </source>
</evidence>
<dbReference type="PRINTS" id="PR00133">
    <property type="entry name" value="GLHYDRLASE3"/>
</dbReference>
<dbReference type="GO" id="GO:0030245">
    <property type="term" value="P:cellulose catabolic process"/>
    <property type="evidence" value="ECO:0007669"/>
    <property type="project" value="UniProtKB-UniPathway"/>
</dbReference>
<comment type="catalytic activity">
    <reaction evidence="1 11">
        <text>Hydrolysis of terminal, non-reducing beta-D-glucosyl residues with release of beta-D-glucose.</text>
        <dbReference type="EC" id="3.2.1.21"/>
    </reaction>
</comment>
<feature type="domain" description="Fibronectin type III-like" evidence="13">
    <location>
        <begin position="783"/>
        <end position="851"/>
    </location>
</feature>
<evidence type="ECO:0000256" key="7">
    <source>
        <dbReference type="ARBA" id="ARBA00023180"/>
    </source>
</evidence>
<dbReference type="InterPro" id="IPR017853">
    <property type="entry name" value="GH"/>
</dbReference>
<dbReference type="SUPFAM" id="SSF51445">
    <property type="entry name" value="(Trans)glycosidases"/>
    <property type="match status" value="1"/>
</dbReference>
<dbReference type="AlphaFoldDB" id="A0A3N4JD93"/>